<organism evidence="3">
    <name type="scientific">uncultured Chloroflexia bacterium</name>
    <dbReference type="NCBI Taxonomy" id="1672391"/>
    <lineage>
        <taxon>Bacteria</taxon>
        <taxon>Bacillati</taxon>
        <taxon>Chloroflexota</taxon>
        <taxon>Chloroflexia</taxon>
        <taxon>environmental samples</taxon>
    </lineage>
</organism>
<keyword evidence="2" id="KW-0732">Signal</keyword>
<name>A0A6J4H699_9CHLR</name>
<proteinExistence type="predicted"/>
<feature type="chain" id="PRO_5026762370" evidence="2">
    <location>
        <begin position="25"/>
        <end position="153"/>
    </location>
</feature>
<dbReference type="PROSITE" id="PS51257">
    <property type="entry name" value="PROKAR_LIPOPROTEIN"/>
    <property type="match status" value="1"/>
</dbReference>
<accession>A0A6J4H699</accession>
<evidence type="ECO:0000256" key="2">
    <source>
        <dbReference type="SAM" id="SignalP"/>
    </source>
</evidence>
<evidence type="ECO:0000256" key="1">
    <source>
        <dbReference type="SAM" id="MobiDB-lite"/>
    </source>
</evidence>
<protein>
    <submittedName>
        <fullName evidence="3">Uncharacterized protein</fullName>
    </submittedName>
</protein>
<reference evidence="3" key="1">
    <citation type="submission" date="2020-02" db="EMBL/GenBank/DDBJ databases">
        <authorList>
            <person name="Meier V. D."/>
        </authorList>
    </citation>
    <scope>NUCLEOTIDE SEQUENCE</scope>
    <source>
        <strain evidence="3">AVDCRST_MAG26</strain>
    </source>
</reference>
<dbReference type="EMBL" id="CADCTK010000075">
    <property type="protein sequence ID" value="CAA9215999.1"/>
    <property type="molecule type" value="Genomic_DNA"/>
</dbReference>
<sequence>MRARLSRYTVIFLILGGLVACGQAAEPAATTGGQVAEPAATTGGQVAEPAATVVVETAPDGTVGPRSEPGPAPSETAAVGISHGGSVQDHVTFIDHLRSTGLTVEIVGEVEQPFLLGTGTTLRISGGDLKQPAEIQSYTYDDTELERRSCILM</sequence>
<gene>
    <name evidence="3" type="ORF">AVDCRST_MAG26-316</name>
</gene>
<feature type="region of interest" description="Disordered" evidence="1">
    <location>
        <begin position="57"/>
        <end position="77"/>
    </location>
</feature>
<evidence type="ECO:0000313" key="3">
    <source>
        <dbReference type="EMBL" id="CAA9215999.1"/>
    </source>
</evidence>
<dbReference type="AlphaFoldDB" id="A0A6J4H699"/>
<feature type="signal peptide" evidence="2">
    <location>
        <begin position="1"/>
        <end position="24"/>
    </location>
</feature>